<accession>A0A9J5X8D7</accession>
<keyword evidence="2" id="KW-1185">Reference proteome</keyword>
<dbReference type="Proteomes" id="UP000824120">
    <property type="component" value="Chromosome 9"/>
</dbReference>
<name>A0A9J5X8D7_SOLCO</name>
<gene>
    <name evidence="1" type="ORF">H5410_044540</name>
</gene>
<evidence type="ECO:0000313" key="2">
    <source>
        <dbReference type="Proteomes" id="UP000824120"/>
    </source>
</evidence>
<comment type="caution">
    <text evidence="1">The sequence shown here is derived from an EMBL/GenBank/DDBJ whole genome shotgun (WGS) entry which is preliminary data.</text>
</comment>
<proteinExistence type="predicted"/>
<dbReference type="AlphaFoldDB" id="A0A9J5X8D7"/>
<dbReference type="EMBL" id="JACXVP010000009">
    <property type="protein sequence ID" value="KAG5584106.1"/>
    <property type="molecule type" value="Genomic_DNA"/>
</dbReference>
<protein>
    <submittedName>
        <fullName evidence="1">Uncharacterized protein</fullName>
    </submittedName>
</protein>
<evidence type="ECO:0000313" key="1">
    <source>
        <dbReference type="EMBL" id="KAG5584106.1"/>
    </source>
</evidence>
<sequence length="135" mass="15616">MDVLFFNPIINDLDSMKILSSWTFSCPLGNSACFVVGIEFSQTHTSSKLKVFGNIDHQFLVGNFNLWELRRKQYSRSKTKVNPTCLHGRTRKQDTIFFHGFTRRGKPQIFLFRLLGHQSLFKSKYFQFGSIGING</sequence>
<reference evidence="1 2" key="1">
    <citation type="submission" date="2020-09" db="EMBL/GenBank/DDBJ databases">
        <title>De no assembly of potato wild relative species, Solanum commersonii.</title>
        <authorList>
            <person name="Cho K."/>
        </authorList>
    </citation>
    <scope>NUCLEOTIDE SEQUENCE [LARGE SCALE GENOMIC DNA]</scope>
    <source>
        <strain evidence="1">LZ3.2</strain>
        <tissue evidence="1">Leaf</tissue>
    </source>
</reference>
<organism evidence="1 2">
    <name type="scientific">Solanum commersonii</name>
    <name type="common">Commerson's wild potato</name>
    <name type="synonym">Commerson's nightshade</name>
    <dbReference type="NCBI Taxonomy" id="4109"/>
    <lineage>
        <taxon>Eukaryota</taxon>
        <taxon>Viridiplantae</taxon>
        <taxon>Streptophyta</taxon>
        <taxon>Embryophyta</taxon>
        <taxon>Tracheophyta</taxon>
        <taxon>Spermatophyta</taxon>
        <taxon>Magnoliopsida</taxon>
        <taxon>eudicotyledons</taxon>
        <taxon>Gunneridae</taxon>
        <taxon>Pentapetalae</taxon>
        <taxon>asterids</taxon>
        <taxon>lamiids</taxon>
        <taxon>Solanales</taxon>
        <taxon>Solanaceae</taxon>
        <taxon>Solanoideae</taxon>
        <taxon>Solaneae</taxon>
        <taxon>Solanum</taxon>
    </lineage>
</organism>